<evidence type="ECO:0008006" key="3">
    <source>
        <dbReference type="Google" id="ProtNLM"/>
    </source>
</evidence>
<name>A0A388MEE5_CHABU</name>
<evidence type="ECO:0000313" key="2">
    <source>
        <dbReference type="Proteomes" id="UP000265515"/>
    </source>
</evidence>
<keyword evidence="2" id="KW-1185">Reference proteome</keyword>
<dbReference type="Gramene" id="GBG92921">
    <property type="protein sequence ID" value="GBG92921"/>
    <property type="gene ID" value="CBR_g57757"/>
</dbReference>
<dbReference type="Proteomes" id="UP000265515">
    <property type="component" value="Unassembled WGS sequence"/>
</dbReference>
<sequence length="99" mass="9713">MGRALRASAASTRIATETNGGVFAEGGGAFGDGSLEVPGTGAAIGYARGRGVATTETAEKVQSVAMGRALRGSAASTRIASETKRAVFAETGSAFSGEA</sequence>
<dbReference type="EMBL" id="BFEA01001172">
    <property type="protein sequence ID" value="GBG92921.1"/>
    <property type="molecule type" value="Genomic_DNA"/>
</dbReference>
<reference evidence="1 2" key="1">
    <citation type="journal article" date="2018" name="Cell">
        <title>The Chara Genome: Secondary Complexity and Implications for Plant Terrestrialization.</title>
        <authorList>
            <person name="Nishiyama T."/>
            <person name="Sakayama H."/>
            <person name="Vries J.D."/>
            <person name="Buschmann H."/>
            <person name="Saint-Marcoux D."/>
            <person name="Ullrich K.K."/>
            <person name="Haas F.B."/>
            <person name="Vanderstraeten L."/>
            <person name="Becker D."/>
            <person name="Lang D."/>
            <person name="Vosolsobe S."/>
            <person name="Rombauts S."/>
            <person name="Wilhelmsson P.K.I."/>
            <person name="Janitza P."/>
            <person name="Kern R."/>
            <person name="Heyl A."/>
            <person name="Rumpler F."/>
            <person name="Villalobos L.I.A.C."/>
            <person name="Clay J.M."/>
            <person name="Skokan R."/>
            <person name="Toyoda A."/>
            <person name="Suzuki Y."/>
            <person name="Kagoshima H."/>
            <person name="Schijlen E."/>
            <person name="Tajeshwar N."/>
            <person name="Catarino B."/>
            <person name="Hetherington A.J."/>
            <person name="Saltykova A."/>
            <person name="Bonnot C."/>
            <person name="Breuninger H."/>
            <person name="Symeonidi A."/>
            <person name="Radhakrishnan G.V."/>
            <person name="Van Nieuwerburgh F."/>
            <person name="Deforce D."/>
            <person name="Chang C."/>
            <person name="Karol K.G."/>
            <person name="Hedrich R."/>
            <person name="Ulvskov P."/>
            <person name="Glockner G."/>
            <person name="Delwiche C.F."/>
            <person name="Petrasek J."/>
            <person name="Van de Peer Y."/>
            <person name="Friml J."/>
            <person name="Beilby M."/>
            <person name="Dolan L."/>
            <person name="Kohara Y."/>
            <person name="Sugano S."/>
            <person name="Fujiyama A."/>
            <person name="Delaux P.-M."/>
            <person name="Quint M."/>
            <person name="TheiBen G."/>
            <person name="Hagemann M."/>
            <person name="Harholt J."/>
            <person name="Dunand C."/>
            <person name="Zachgo S."/>
            <person name="Langdale J."/>
            <person name="Maumus F."/>
            <person name="Straeten D.V.D."/>
            <person name="Gould S.B."/>
            <person name="Rensing S.A."/>
        </authorList>
    </citation>
    <scope>NUCLEOTIDE SEQUENCE [LARGE SCALE GENOMIC DNA]</scope>
    <source>
        <strain evidence="1 2">S276</strain>
    </source>
</reference>
<comment type="caution">
    <text evidence="1">The sequence shown here is derived from an EMBL/GenBank/DDBJ whole genome shotgun (WGS) entry which is preliminary data.</text>
</comment>
<dbReference type="AlphaFoldDB" id="A0A388MEE5"/>
<organism evidence="1 2">
    <name type="scientific">Chara braunii</name>
    <name type="common">Braun's stonewort</name>
    <dbReference type="NCBI Taxonomy" id="69332"/>
    <lineage>
        <taxon>Eukaryota</taxon>
        <taxon>Viridiplantae</taxon>
        <taxon>Streptophyta</taxon>
        <taxon>Charophyceae</taxon>
        <taxon>Charales</taxon>
        <taxon>Characeae</taxon>
        <taxon>Chara</taxon>
    </lineage>
</organism>
<evidence type="ECO:0000313" key="1">
    <source>
        <dbReference type="EMBL" id="GBG92921.1"/>
    </source>
</evidence>
<protein>
    <recommendedName>
        <fullName evidence="3">SMP domain-containing protein</fullName>
    </recommendedName>
</protein>
<proteinExistence type="predicted"/>
<accession>A0A388MEE5</accession>
<gene>
    <name evidence="1" type="ORF">CBR_g57757</name>
</gene>